<organism evidence="1 2">
    <name type="scientific">Persea americana</name>
    <name type="common">Avocado</name>
    <dbReference type="NCBI Taxonomy" id="3435"/>
    <lineage>
        <taxon>Eukaryota</taxon>
        <taxon>Viridiplantae</taxon>
        <taxon>Streptophyta</taxon>
        <taxon>Embryophyta</taxon>
        <taxon>Tracheophyta</taxon>
        <taxon>Spermatophyta</taxon>
        <taxon>Magnoliopsida</taxon>
        <taxon>Magnoliidae</taxon>
        <taxon>Laurales</taxon>
        <taxon>Lauraceae</taxon>
        <taxon>Persea</taxon>
    </lineage>
</organism>
<dbReference type="EMBL" id="CM056819">
    <property type="protein sequence ID" value="KAJ8624039.1"/>
    <property type="molecule type" value="Genomic_DNA"/>
</dbReference>
<sequence>MTFPPAFISFHLKSYSSPPLQPPSLSSHTMKTLSFPWPYIILIILTTSQFSCCTGGRRIAADEAEKKWGAELPVSSPWNFTIPPLPDHGNDAIDPRYGVSKRLVPEGPNPLHNR</sequence>
<gene>
    <name evidence="1" type="ORF">MRB53_032569</name>
</gene>
<dbReference type="Proteomes" id="UP001234297">
    <property type="component" value="Chromosome 11"/>
</dbReference>
<keyword evidence="2" id="KW-1185">Reference proteome</keyword>
<protein>
    <submittedName>
        <fullName evidence="1">Uncharacterized protein</fullName>
    </submittedName>
</protein>
<accession>A0ACC2KS58</accession>
<evidence type="ECO:0000313" key="1">
    <source>
        <dbReference type="EMBL" id="KAJ8624039.1"/>
    </source>
</evidence>
<reference evidence="1 2" key="1">
    <citation type="journal article" date="2022" name="Hortic Res">
        <title>A haplotype resolved chromosomal level avocado genome allows analysis of novel avocado genes.</title>
        <authorList>
            <person name="Nath O."/>
            <person name="Fletcher S.J."/>
            <person name="Hayward A."/>
            <person name="Shaw L.M."/>
            <person name="Masouleh A.K."/>
            <person name="Furtado A."/>
            <person name="Henry R.J."/>
            <person name="Mitter N."/>
        </authorList>
    </citation>
    <scope>NUCLEOTIDE SEQUENCE [LARGE SCALE GENOMIC DNA]</scope>
    <source>
        <strain evidence="2">cv. Hass</strain>
    </source>
</reference>
<name>A0ACC2KS58_PERAE</name>
<evidence type="ECO:0000313" key="2">
    <source>
        <dbReference type="Proteomes" id="UP001234297"/>
    </source>
</evidence>
<proteinExistence type="predicted"/>
<comment type="caution">
    <text evidence="1">The sequence shown here is derived from an EMBL/GenBank/DDBJ whole genome shotgun (WGS) entry which is preliminary data.</text>
</comment>